<feature type="region of interest" description="Disordered" evidence="1">
    <location>
        <begin position="1"/>
        <end position="57"/>
    </location>
</feature>
<proteinExistence type="predicted"/>
<evidence type="ECO:0000313" key="3">
    <source>
        <dbReference type="Proteomes" id="UP000094526"/>
    </source>
</evidence>
<sequence length="119" mass="13174">MLWSITTAHSEQGDATPPNVLGRDDDHSSRVHRLRGSRVRTHRSTSSVTSTSNGSTIPRLEAVVARVRSRPPIVPSNFTHELEHQKATVEDLVDFDGAEDPYWPVNWSGKKKIIAHGAV</sequence>
<reference evidence="3" key="1">
    <citation type="submission" date="2015-07" db="EMBL/GenBank/DDBJ databases">
        <authorList>
            <person name="Teixeira M.M."/>
            <person name="Souza R.C."/>
            <person name="Almeida L.G."/>
            <person name="Vicente V.A."/>
            <person name="de Hoog S."/>
            <person name="Bocca A.L."/>
            <person name="de Almeida S.R."/>
            <person name="Vasconcelos A.T."/>
            <person name="Felipe M.S."/>
        </authorList>
    </citation>
    <scope>NUCLEOTIDE SEQUENCE [LARGE SCALE GENOMIC DNA]</scope>
    <source>
        <strain evidence="3">KSF</strain>
    </source>
</reference>
<evidence type="ECO:0000313" key="2">
    <source>
        <dbReference type="EMBL" id="OCT54383.1"/>
    </source>
</evidence>
<dbReference type="EMBL" id="LGRB01000004">
    <property type="protein sequence ID" value="OCT54383.1"/>
    <property type="molecule type" value="Genomic_DNA"/>
</dbReference>
<evidence type="ECO:0000256" key="1">
    <source>
        <dbReference type="SAM" id="MobiDB-lite"/>
    </source>
</evidence>
<feature type="compositionally biased region" description="Low complexity" evidence="1">
    <location>
        <begin position="44"/>
        <end position="56"/>
    </location>
</feature>
<gene>
    <name evidence="2" type="ORF">CLCR_00995</name>
</gene>
<comment type="caution">
    <text evidence="2">The sequence shown here is derived from an EMBL/GenBank/DDBJ whole genome shotgun (WGS) entry which is preliminary data.</text>
</comment>
<dbReference type="AlphaFoldDB" id="A0A1C1D0M0"/>
<feature type="compositionally biased region" description="Basic residues" evidence="1">
    <location>
        <begin position="30"/>
        <end position="43"/>
    </location>
</feature>
<dbReference type="VEuPathDB" id="FungiDB:G647_02916"/>
<dbReference type="STRING" id="86049.A0A1C1D0M0"/>
<name>A0A1C1D0M0_9EURO</name>
<feature type="compositionally biased region" description="Polar residues" evidence="1">
    <location>
        <begin position="1"/>
        <end position="10"/>
    </location>
</feature>
<organism evidence="2 3">
    <name type="scientific">Cladophialophora carrionii</name>
    <dbReference type="NCBI Taxonomy" id="86049"/>
    <lineage>
        <taxon>Eukaryota</taxon>
        <taxon>Fungi</taxon>
        <taxon>Dikarya</taxon>
        <taxon>Ascomycota</taxon>
        <taxon>Pezizomycotina</taxon>
        <taxon>Eurotiomycetes</taxon>
        <taxon>Chaetothyriomycetidae</taxon>
        <taxon>Chaetothyriales</taxon>
        <taxon>Herpotrichiellaceae</taxon>
        <taxon>Cladophialophora</taxon>
    </lineage>
</organism>
<protein>
    <submittedName>
        <fullName evidence="2">Uncharacterized protein</fullName>
    </submittedName>
</protein>
<dbReference type="Proteomes" id="UP000094526">
    <property type="component" value="Unassembled WGS sequence"/>
</dbReference>
<accession>A0A1C1D0M0</accession>
<dbReference type="VEuPathDB" id="FungiDB:CLCR_00995"/>
<dbReference type="OrthoDB" id="3059356at2759"/>
<keyword evidence="3" id="KW-1185">Reference proteome</keyword>